<evidence type="ECO:0000256" key="11">
    <source>
        <dbReference type="ARBA" id="ARBA00033342"/>
    </source>
</evidence>
<evidence type="ECO:0000256" key="12">
    <source>
        <dbReference type="RuleBase" id="RU003945"/>
    </source>
</evidence>
<dbReference type="AlphaFoldDB" id="A0A9D2QDT1"/>
<dbReference type="InterPro" id="IPR001708">
    <property type="entry name" value="YidC/ALB3/OXA1/COX18"/>
</dbReference>
<proteinExistence type="inferred from homology"/>
<feature type="compositionally biased region" description="Low complexity" evidence="13">
    <location>
        <begin position="400"/>
        <end position="414"/>
    </location>
</feature>
<evidence type="ECO:0000256" key="10">
    <source>
        <dbReference type="ARBA" id="ARBA00033245"/>
    </source>
</evidence>
<feature type="region of interest" description="Disordered" evidence="13">
    <location>
        <begin position="353"/>
        <end position="489"/>
    </location>
</feature>
<dbReference type="PANTHER" id="PTHR12428:SF65">
    <property type="entry name" value="CYTOCHROME C OXIDASE ASSEMBLY PROTEIN COX18, MITOCHONDRIAL"/>
    <property type="match status" value="1"/>
</dbReference>
<evidence type="ECO:0000256" key="1">
    <source>
        <dbReference type="ARBA" id="ARBA00004141"/>
    </source>
</evidence>
<evidence type="ECO:0000313" key="16">
    <source>
        <dbReference type="EMBL" id="HJC84715.1"/>
    </source>
</evidence>
<evidence type="ECO:0000256" key="4">
    <source>
        <dbReference type="ARBA" id="ARBA00022692"/>
    </source>
</evidence>
<dbReference type="InterPro" id="IPR028055">
    <property type="entry name" value="YidC/Oxa/ALB_C"/>
</dbReference>
<dbReference type="PANTHER" id="PTHR12428">
    <property type="entry name" value="OXA1"/>
    <property type="match status" value="1"/>
</dbReference>
<evidence type="ECO:0000256" key="2">
    <source>
        <dbReference type="ARBA" id="ARBA00010527"/>
    </source>
</evidence>
<evidence type="ECO:0000256" key="14">
    <source>
        <dbReference type="SAM" id="Phobius"/>
    </source>
</evidence>
<evidence type="ECO:0000256" key="8">
    <source>
        <dbReference type="ARBA" id="ARBA00026028"/>
    </source>
</evidence>
<evidence type="ECO:0000256" key="7">
    <source>
        <dbReference type="ARBA" id="ARBA00025034"/>
    </source>
</evidence>
<evidence type="ECO:0000256" key="5">
    <source>
        <dbReference type="ARBA" id="ARBA00022989"/>
    </source>
</evidence>
<evidence type="ECO:0000313" key="17">
    <source>
        <dbReference type="Proteomes" id="UP000823858"/>
    </source>
</evidence>
<reference evidence="16" key="2">
    <citation type="submission" date="2021-04" db="EMBL/GenBank/DDBJ databases">
        <authorList>
            <person name="Gilroy R."/>
        </authorList>
    </citation>
    <scope>NUCLEOTIDE SEQUENCE</scope>
    <source>
        <strain evidence="16">ChiHjej13B12-4958</strain>
    </source>
</reference>
<keyword evidence="5 14" id="KW-1133">Transmembrane helix</keyword>
<dbReference type="GO" id="GO:0051205">
    <property type="term" value="P:protein insertion into membrane"/>
    <property type="evidence" value="ECO:0007669"/>
    <property type="project" value="TreeGrafter"/>
</dbReference>
<protein>
    <recommendedName>
        <fullName evidence="3">Membrane protein insertase YidC</fullName>
    </recommendedName>
    <alternativeName>
        <fullName evidence="11">Foldase YidC</fullName>
    </alternativeName>
    <alternativeName>
        <fullName evidence="10">Membrane integrase YidC</fullName>
    </alternativeName>
    <alternativeName>
        <fullName evidence="9">Membrane protein YidC</fullName>
    </alternativeName>
</protein>
<feature type="compositionally biased region" description="Low complexity" evidence="13">
    <location>
        <begin position="422"/>
        <end position="436"/>
    </location>
</feature>
<evidence type="ECO:0000256" key="9">
    <source>
        <dbReference type="ARBA" id="ARBA00031538"/>
    </source>
</evidence>
<reference evidence="16" key="1">
    <citation type="journal article" date="2021" name="PeerJ">
        <title>Extensive microbial diversity within the chicken gut microbiome revealed by metagenomics and culture.</title>
        <authorList>
            <person name="Gilroy R."/>
            <person name="Ravi A."/>
            <person name="Getino M."/>
            <person name="Pursley I."/>
            <person name="Horton D.L."/>
            <person name="Alikhan N.F."/>
            <person name="Baker D."/>
            <person name="Gharbi K."/>
            <person name="Hall N."/>
            <person name="Watson M."/>
            <person name="Adriaenssens E.M."/>
            <person name="Foster-Nyarko E."/>
            <person name="Jarju S."/>
            <person name="Secka A."/>
            <person name="Antonio M."/>
            <person name="Oren A."/>
            <person name="Chaudhuri R.R."/>
            <person name="La Ragione R."/>
            <person name="Hildebrand F."/>
            <person name="Pallen M.J."/>
        </authorList>
    </citation>
    <scope>NUCLEOTIDE SEQUENCE</scope>
    <source>
        <strain evidence="16">ChiHjej13B12-4958</strain>
    </source>
</reference>
<comment type="function">
    <text evidence="7">Required for the insertion and/or proper folding and/or complex formation of integral membrane proteins into the membrane. Involved in integration of membrane proteins that insert both dependently and independently of the Sec translocase complex, as well as at least some lipoproteins. Aids folding of multispanning membrane proteins.</text>
</comment>
<feature type="transmembrane region" description="Helical" evidence="14">
    <location>
        <begin position="191"/>
        <end position="212"/>
    </location>
</feature>
<keyword evidence="6 14" id="KW-0472">Membrane</keyword>
<evidence type="ECO:0000256" key="13">
    <source>
        <dbReference type="SAM" id="MobiDB-lite"/>
    </source>
</evidence>
<name>A0A9D2QDT1_9CORY</name>
<dbReference type="GO" id="GO:0005886">
    <property type="term" value="C:plasma membrane"/>
    <property type="evidence" value="ECO:0007669"/>
    <property type="project" value="TreeGrafter"/>
</dbReference>
<dbReference type="Pfam" id="PF02096">
    <property type="entry name" value="60KD_IMP"/>
    <property type="match status" value="1"/>
</dbReference>
<dbReference type="NCBIfam" id="TIGR03592">
    <property type="entry name" value="yidC_oxa1_cterm"/>
    <property type="match status" value="1"/>
</dbReference>
<evidence type="ECO:0000256" key="3">
    <source>
        <dbReference type="ARBA" id="ARBA00015325"/>
    </source>
</evidence>
<sequence>MRTQYPRHVEFIEYPVSGVLKLWHLVLTAVGMSDIPAWTLSIALLVVTVRLILLPFAYRAYRSTRVLVNLRPAMAALDAEYADRFTSADRKELLAKRRELQKAEGYRVRDGCVPALIQLPIFIGLYRLLLQVARPQDLEAASHSGIGALNSTEVSDFLQAEIFGIPLTAYVAMSDERFDFLGTTGSEVLRLALPLCIAAAIFTSANMAYSIYRNWMTLDEDNATARVIFRMMFVLTGIAVSVPLLFGLLGPAPVAILCYWVMNNLWTMVQNVSLHVVLDRQVPYTEEFRTHRRAVGEGRKARRVEAKEAQAGLERRAASRDARISELDYTMNHSALEEVRQSAAAERDALLKEHADDKESVAQVVNREKLEKEKRKARQKEVMQAERAIRAKRRAEQKAAKAAGAEGPESAPTEETTEDTTTEAAGAAIPEGTPTEEVAEGVVEETPAADQQAPTAEPAETTAPAEPAEPSGPSEPDEKPYRGRHRLAE</sequence>
<feature type="compositionally biased region" description="Basic and acidic residues" evidence="13">
    <location>
        <begin position="476"/>
        <end position="489"/>
    </location>
</feature>
<feature type="compositionally biased region" description="Basic and acidic residues" evidence="13">
    <location>
        <begin position="353"/>
        <end position="399"/>
    </location>
</feature>
<accession>A0A9D2QDT1</accession>
<evidence type="ECO:0000256" key="6">
    <source>
        <dbReference type="ARBA" id="ARBA00023136"/>
    </source>
</evidence>
<dbReference type="NCBIfam" id="NF001300">
    <property type="entry name" value="PRK00247.1"/>
    <property type="match status" value="1"/>
</dbReference>
<organism evidence="16 17">
    <name type="scientific">Candidatus Corynebacterium faecigallinarum</name>
    <dbReference type="NCBI Taxonomy" id="2838528"/>
    <lineage>
        <taxon>Bacteria</taxon>
        <taxon>Bacillati</taxon>
        <taxon>Actinomycetota</taxon>
        <taxon>Actinomycetes</taxon>
        <taxon>Mycobacteriales</taxon>
        <taxon>Corynebacteriaceae</taxon>
        <taxon>Corynebacterium</taxon>
    </lineage>
</organism>
<dbReference type="GO" id="GO:0032977">
    <property type="term" value="F:membrane insertase activity"/>
    <property type="evidence" value="ECO:0007669"/>
    <property type="project" value="InterPro"/>
</dbReference>
<feature type="transmembrane region" description="Helical" evidence="14">
    <location>
        <begin position="111"/>
        <end position="129"/>
    </location>
</feature>
<keyword evidence="4 12" id="KW-0812">Transmembrane</keyword>
<evidence type="ECO:0000259" key="15">
    <source>
        <dbReference type="Pfam" id="PF02096"/>
    </source>
</evidence>
<comment type="subcellular location">
    <subcellularLocation>
        <location evidence="1 12">Membrane</location>
        <topology evidence="1 12">Multi-pass membrane protein</topology>
    </subcellularLocation>
</comment>
<comment type="caution">
    <text evidence="16">The sequence shown here is derived from an EMBL/GenBank/DDBJ whole genome shotgun (WGS) entry which is preliminary data.</text>
</comment>
<dbReference type="EMBL" id="DWVP01000009">
    <property type="protein sequence ID" value="HJC84715.1"/>
    <property type="molecule type" value="Genomic_DNA"/>
</dbReference>
<comment type="subunit">
    <text evidence="8">Interacts with the Sec translocase complex via SecD. Specifically interacts with transmembrane segments of nascent integral membrane proteins during membrane integration.</text>
</comment>
<dbReference type="Proteomes" id="UP000823858">
    <property type="component" value="Unassembled WGS sequence"/>
</dbReference>
<comment type="similarity">
    <text evidence="2">Belongs to the OXA1/ALB3/YidC family. Type 1 subfamily.</text>
</comment>
<feature type="domain" description="Membrane insertase YidC/Oxa/ALB C-terminal" evidence="15">
    <location>
        <begin position="38"/>
        <end position="272"/>
    </location>
</feature>
<feature type="transmembrane region" description="Helical" evidence="14">
    <location>
        <begin position="233"/>
        <end position="262"/>
    </location>
</feature>
<feature type="transmembrane region" description="Helical" evidence="14">
    <location>
        <begin position="38"/>
        <end position="61"/>
    </location>
</feature>
<gene>
    <name evidence="16" type="primary">yidC</name>
    <name evidence="16" type="ORF">H9751_04055</name>
</gene>
<feature type="compositionally biased region" description="Low complexity" evidence="13">
    <location>
        <begin position="444"/>
        <end position="474"/>
    </location>
</feature>